<dbReference type="InterPro" id="IPR008551">
    <property type="entry name" value="TANGO2"/>
</dbReference>
<accession>A0A494YZ68</accession>
<gene>
    <name evidence="1" type="ORF">D8M03_11735</name>
</gene>
<dbReference type="EMBL" id="RBZN01000029">
    <property type="protein sequence ID" value="RKQ15489.1"/>
    <property type="molecule type" value="Genomic_DNA"/>
</dbReference>
<reference evidence="1 2" key="1">
    <citation type="journal article" date="2016" name="Antonie Van Leeuwenhoek">
        <title>Lysinibacillus endophyticus sp. nov., an indole-3-acetic acid producing endophytic bacterium isolated from corn root (Zea mays cv. Xinken-5).</title>
        <authorList>
            <person name="Yu J."/>
            <person name="Guan X."/>
            <person name="Liu C."/>
            <person name="Xiang W."/>
            <person name="Yu Z."/>
            <person name="Liu X."/>
            <person name="Wang G."/>
        </authorList>
    </citation>
    <scope>NUCLEOTIDE SEQUENCE [LARGE SCALE GENOMIC DNA]</scope>
    <source>
        <strain evidence="1 2">DSM 100506</strain>
    </source>
</reference>
<dbReference type="AlphaFoldDB" id="A0A494YZ68"/>
<keyword evidence="2" id="KW-1185">Reference proteome</keyword>
<dbReference type="PANTHER" id="PTHR17985:SF8">
    <property type="entry name" value="TRANSPORT AND GOLGI ORGANIZATION PROTEIN 2 HOMOLOG"/>
    <property type="match status" value="1"/>
</dbReference>
<name>A0A494YZ68_9BACL</name>
<evidence type="ECO:0000313" key="1">
    <source>
        <dbReference type="EMBL" id="RKQ15489.1"/>
    </source>
</evidence>
<dbReference type="PANTHER" id="PTHR17985">
    <property type="entry name" value="SER/THR-RICH PROTEIN T10 IN DGCR REGION"/>
    <property type="match status" value="1"/>
</dbReference>
<evidence type="ECO:0000313" key="2">
    <source>
        <dbReference type="Proteomes" id="UP000272238"/>
    </source>
</evidence>
<sequence length="255" mass="28874">MCLINVHYNLHPKYPFILVANRDEAYSRPTKAAHFWDDQPSILAGRDLLQMGTWLGIAKNGRFAAVTNFRDPKEGAKPKSRGEIVTNFLTGSEDIGAFIENLRANRSLYGGYNVLLWDGGEFVHYNNRLDEVNTIQPGTHSLSNCSLNTPWSKVEKAKSKLEEHASQNNDINVEDLFAIVADSEIAEDHLLPDTGVGLELERRLSAMFIKMPNYGTRNSTVVLVDNENKVTFVERTFRDGEFQFDTRFEFVIEGE</sequence>
<organism evidence="1 2">
    <name type="scientific">Ureibacillus endophyticus</name>
    <dbReference type="NCBI Taxonomy" id="1978490"/>
    <lineage>
        <taxon>Bacteria</taxon>
        <taxon>Bacillati</taxon>
        <taxon>Bacillota</taxon>
        <taxon>Bacilli</taxon>
        <taxon>Bacillales</taxon>
        <taxon>Caryophanaceae</taxon>
        <taxon>Ureibacillus</taxon>
    </lineage>
</organism>
<comment type="caution">
    <text evidence="1">The sequence shown here is derived from an EMBL/GenBank/DDBJ whole genome shotgun (WGS) entry which is preliminary data.</text>
</comment>
<dbReference type="RefSeq" id="WP_121214974.1">
    <property type="nucleotide sequence ID" value="NZ_RBZN01000029.1"/>
</dbReference>
<proteinExistence type="predicted"/>
<dbReference type="OrthoDB" id="4380123at2"/>
<dbReference type="Proteomes" id="UP000272238">
    <property type="component" value="Unassembled WGS sequence"/>
</dbReference>
<dbReference type="Pfam" id="PF05742">
    <property type="entry name" value="TANGO2"/>
    <property type="match status" value="1"/>
</dbReference>
<protein>
    <submittedName>
        <fullName evidence="1">NRDE family protein</fullName>
    </submittedName>
</protein>